<accession>A0A0L0VPH0</accession>
<comment type="caution">
    <text evidence="1">The sequence shown here is derived from an EMBL/GenBank/DDBJ whole genome shotgun (WGS) entry which is preliminary data.</text>
</comment>
<dbReference type="PANTHER" id="PTHR33069">
    <property type="entry name" value="CHROMOSOME 7, WHOLE GENOME SHOTGUN SEQUENCE-RELATED"/>
    <property type="match status" value="1"/>
</dbReference>
<dbReference type="Proteomes" id="UP000054564">
    <property type="component" value="Unassembled WGS sequence"/>
</dbReference>
<reference evidence="2" key="1">
    <citation type="submission" date="2014-03" db="EMBL/GenBank/DDBJ databases">
        <title>The Genome Sequence of Puccinia striiformis f. sp. tritici PST-78.</title>
        <authorList>
            <consortium name="The Broad Institute Genome Sequencing Platform"/>
            <person name="Cuomo C."/>
            <person name="Hulbert S."/>
            <person name="Chen X."/>
            <person name="Walker B."/>
            <person name="Young S.K."/>
            <person name="Zeng Q."/>
            <person name="Gargeya S."/>
            <person name="Fitzgerald M."/>
            <person name="Haas B."/>
            <person name="Abouelleil A."/>
            <person name="Alvarado L."/>
            <person name="Arachchi H.M."/>
            <person name="Berlin A.M."/>
            <person name="Chapman S.B."/>
            <person name="Goldberg J."/>
            <person name="Griggs A."/>
            <person name="Gujja S."/>
            <person name="Hansen M."/>
            <person name="Howarth C."/>
            <person name="Imamovic A."/>
            <person name="Larimer J."/>
            <person name="McCowan C."/>
            <person name="Montmayeur A."/>
            <person name="Murphy C."/>
            <person name="Neiman D."/>
            <person name="Pearson M."/>
            <person name="Priest M."/>
            <person name="Roberts A."/>
            <person name="Saif S."/>
            <person name="Shea T."/>
            <person name="Sisk P."/>
            <person name="Sykes S."/>
            <person name="Wortman J."/>
            <person name="Nusbaum C."/>
            <person name="Birren B."/>
        </authorList>
    </citation>
    <scope>NUCLEOTIDE SEQUENCE [LARGE SCALE GENOMIC DNA]</scope>
    <source>
        <strain evidence="2">race PST-78</strain>
    </source>
</reference>
<name>A0A0L0VPH0_9BASI</name>
<protein>
    <submittedName>
        <fullName evidence="1">Uncharacterized protein</fullName>
    </submittedName>
</protein>
<dbReference type="AlphaFoldDB" id="A0A0L0VPH0"/>
<keyword evidence="2" id="KW-1185">Reference proteome</keyword>
<dbReference type="EMBL" id="AJIL01000031">
    <property type="protein sequence ID" value="KNF01174.1"/>
    <property type="molecule type" value="Genomic_DNA"/>
</dbReference>
<evidence type="ECO:0000313" key="2">
    <source>
        <dbReference type="Proteomes" id="UP000054564"/>
    </source>
</evidence>
<organism evidence="1 2">
    <name type="scientific">Puccinia striiformis f. sp. tritici PST-78</name>
    <dbReference type="NCBI Taxonomy" id="1165861"/>
    <lineage>
        <taxon>Eukaryota</taxon>
        <taxon>Fungi</taxon>
        <taxon>Dikarya</taxon>
        <taxon>Basidiomycota</taxon>
        <taxon>Pucciniomycotina</taxon>
        <taxon>Pucciniomycetes</taxon>
        <taxon>Pucciniales</taxon>
        <taxon>Pucciniaceae</taxon>
        <taxon>Puccinia</taxon>
    </lineage>
</organism>
<gene>
    <name evidence="1" type="ORF">PSTG_05528</name>
</gene>
<dbReference type="STRING" id="1165861.A0A0L0VPH0"/>
<evidence type="ECO:0000313" key="1">
    <source>
        <dbReference type="EMBL" id="KNF01174.1"/>
    </source>
</evidence>
<dbReference type="PANTHER" id="PTHR33069:SF3">
    <property type="entry name" value="DYNEIN HEAVY CHAIN TAIL DOMAIN-CONTAINING PROTEIN"/>
    <property type="match status" value="1"/>
</dbReference>
<proteinExistence type="predicted"/>
<sequence length="679" mass="77347">MTAATGWTLTRWNRTHARRIGNKEGFGGLARKCFAQSNTNLCTGPTGETLAIDPIKFKNALSTQLGSSILPLLRQQLTTLKDLLNSSDFQEKPGPKIKLILVAQTSLGRARIYRLYGLDECLNERLFDKVHCLFGTFSQRIQQLGLSTEKCDHPRNTRDRLDLSASGSQTAIESMTRWVNGSELDLVQQRLRWPDQLQEIDCTLENLVTRTNSRTKHKIQSRRAAGKSSSSYRDYFSAKLLIRAINRERLPRSTKISSNQLEALADSVTYSAFDLDELHDNLLSIPSPRDFSTRNLTTRAQHYKTRLESAMFLIILYFPPEDFRGQDPNKAWFLDWLLLPSLQSLLLPLTTLLEPVTFVQEQPGPRLDFILQTHSAFEVGLDHIKSGFYTLCPEGVDIQSSKTSDQHDEEVKILRLSGLDKLLRDMVKELRSVFRASSGLICQLGLSMVRCDHLEKLIDTWDRLVGDISRSDHAIHRTIVWLEGSELEFVPQNWPINLDQINVILIDITKRANPAINKEKNDQLSDADLVTETNPPSELALQMAQSLISVIKLSRLFFRKSYDWARNTKMPLFTKMSSDQLESIGMSARYTASHLSEIQGLLMSDPNLEDFFSVRNFTIIVKKIKMDLETAMLLTVLYFIPDGFPNHVNFEEWSIKWYTAFTLATNNLIKMLESVTAPV</sequence>